<dbReference type="PANTHER" id="PTHR11360:SF281">
    <property type="entry name" value="ASPYRIDONES EFFLUX PROTEIN APDF-RELATED"/>
    <property type="match status" value="1"/>
</dbReference>
<evidence type="ECO:0000256" key="2">
    <source>
        <dbReference type="ARBA" id="ARBA00006727"/>
    </source>
</evidence>
<dbReference type="Gene3D" id="1.20.1250.20">
    <property type="entry name" value="MFS general substrate transporter like domains"/>
    <property type="match status" value="2"/>
</dbReference>
<evidence type="ECO:0000313" key="5">
    <source>
        <dbReference type="EMBL" id="KAF2684267.1"/>
    </source>
</evidence>
<feature type="domain" description="Major facilitator superfamily (MFS) profile" evidence="4">
    <location>
        <begin position="201"/>
        <end position="403"/>
    </location>
</feature>
<comment type="subcellular location">
    <subcellularLocation>
        <location evidence="1">Membrane</location>
        <topology evidence="1">Multi-pass membrane protein</topology>
    </subcellularLocation>
</comment>
<feature type="transmembrane region" description="Helical" evidence="3">
    <location>
        <begin position="243"/>
        <end position="264"/>
    </location>
</feature>
<dbReference type="Proteomes" id="UP000799291">
    <property type="component" value="Unassembled WGS sequence"/>
</dbReference>
<dbReference type="InterPro" id="IPR011701">
    <property type="entry name" value="MFS"/>
</dbReference>
<feature type="transmembrane region" description="Helical" evidence="3">
    <location>
        <begin position="164"/>
        <end position="185"/>
    </location>
</feature>
<protein>
    <submittedName>
        <fullName evidence="5">MFS general substrate transporter</fullName>
    </submittedName>
</protein>
<dbReference type="InterPro" id="IPR050327">
    <property type="entry name" value="Proton-linked_MCT"/>
</dbReference>
<feature type="transmembrane region" description="Helical" evidence="3">
    <location>
        <begin position="129"/>
        <end position="152"/>
    </location>
</feature>
<feature type="transmembrane region" description="Helical" evidence="3">
    <location>
        <begin position="197"/>
        <end position="222"/>
    </location>
</feature>
<dbReference type="PANTHER" id="PTHR11360">
    <property type="entry name" value="MONOCARBOXYLATE TRANSPORTER"/>
    <property type="match status" value="1"/>
</dbReference>
<accession>A0A6G1J176</accession>
<keyword evidence="3" id="KW-1133">Transmembrane helix</keyword>
<dbReference type="GO" id="GO:0016020">
    <property type="term" value="C:membrane"/>
    <property type="evidence" value="ECO:0007669"/>
    <property type="project" value="UniProtKB-SubCell"/>
</dbReference>
<evidence type="ECO:0000313" key="6">
    <source>
        <dbReference type="Proteomes" id="UP000799291"/>
    </source>
</evidence>
<keyword evidence="3" id="KW-0472">Membrane</keyword>
<feature type="transmembrane region" description="Helical" evidence="3">
    <location>
        <begin position="358"/>
        <end position="378"/>
    </location>
</feature>
<dbReference type="GO" id="GO:0022857">
    <property type="term" value="F:transmembrane transporter activity"/>
    <property type="evidence" value="ECO:0007669"/>
    <property type="project" value="InterPro"/>
</dbReference>
<feature type="transmembrane region" description="Helical" evidence="3">
    <location>
        <begin position="296"/>
        <end position="314"/>
    </location>
</feature>
<keyword evidence="3" id="KW-0812">Transmembrane</keyword>
<dbReference type="InterPro" id="IPR020846">
    <property type="entry name" value="MFS_dom"/>
</dbReference>
<name>A0A6G1J176_9PLEO</name>
<evidence type="ECO:0000256" key="3">
    <source>
        <dbReference type="SAM" id="Phobius"/>
    </source>
</evidence>
<dbReference type="Pfam" id="PF07690">
    <property type="entry name" value="MFS_1"/>
    <property type="match status" value="1"/>
</dbReference>
<comment type="similarity">
    <text evidence="2">Belongs to the major facilitator superfamily. Monocarboxylate porter (TC 2.A.1.13) family.</text>
</comment>
<dbReference type="SUPFAM" id="SSF103473">
    <property type="entry name" value="MFS general substrate transporter"/>
    <property type="match status" value="1"/>
</dbReference>
<dbReference type="OrthoDB" id="6509908at2759"/>
<evidence type="ECO:0000256" key="1">
    <source>
        <dbReference type="ARBA" id="ARBA00004141"/>
    </source>
</evidence>
<dbReference type="AlphaFoldDB" id="A0A6G1J176"/>
<dbReference type="EMBL" id="MU005581">
    <property type="protein sequence ID" value="KAF2684267.1"/>
    <property type="molecule type" value="Genomic_DNA"/>
</dbReference>
<dbReference type="InterPro" id="IPR036259">
    <property type="entry name" value="MFS_trans_sf"/>
</dbReference>
<sequence length="403" mass="42329">MGAALAEDIHNEVAADFIVGLVEEIKENEGGLRAWLTVIGSSLVYFASFGIINSFGFFQNYYEEKLLVGVPASTISFVGTSQLTLMNLLAAPAGSLFDCYGLKALYIFSGISCSGVLLCLSFVQPGSLWQIFVVQGVFLGIAIAFGAQPALVVVGHHFARRRGLVLGIVAAAGSVGGVCFPVIFAQLANVPSIGFAWSLRVVALIVACCYVVALSISSTKHIAEPFKSWKRLLDFKGFLDQRYAVLAAGAFLAMLGQFVPYYYITKDYLLPLMNASSFVGRILGGLASDAAGPTNTVYPMTIFSGILCLGTWAITSSVPVLISFVSLYGFCSGVFIAVLPAIIAQLTPAAKLGGRIGAFYSVCAVAQLVGSPIGGALIRTRGGEVGEGAEGYLGLIVFAVCVL</sequence>
<feature type="transmembrane region" description="Helical" evidence="3">
    <location>
        <begin position="104"/>
        <end position="123"/>
    </location>
</feature>
<gene>
    <name evidence="5" type="ORF">K458DRAFT_442722</name>
</gene>
<reference evidence="5" key="1">
    <citation type="journal article" date="2020" name="Stud. Mycol.">
        <title>101 Dothideomycetes genomes: a test case for predicting lifestyles and emergence of pathogens.</title>
        <authorList>
            <person name="Haridas S."/>
            <person name="Albert R."/>
            <person name="Binder M."/>
            <person name="Bloem J."/>
            <person name="Labutti K."/>
            <person name="Salamov A."/>
            <person name="Andreopoulos B."/>
            <person name="Baker S."/>
            <person name="Barry K."/>
            <person name="Bills G."/>
            <person name="Bluhm B."/>
            <person name="Cannon C."/>
            <person name="Castanera R."/>
            <person name="Culley D."/>
            <person name="Daum C."/>
            <person name="Ezra D."/>
            <person name="Gonzalez J."/>
            <person name="Henrissat B."/>
            <person name="Kuo A."/>
            <person name="Liang C."/>
            <person name="Lipzen A."/>
            <person name="Lutzoni F."/>
            <person name="Magnuson J."/>
            <person name="Mondo S."/>
            <person name="Nolan M."/>
            <person name="Ohm R."/>
            <person name="Pangilinan J."/>
            <person name="Park H.-J."/>
            <person name="Ramirez L."/>
            <person name="Alfaro M."/>
            <person name="Sun H."/>
            <person name="Tritt A."/>
            <person name="Yoshinaga Y."/>
            <person name="Zwiers L.-H."/>
            <person name="Turgeon B."/>
            <person name="Goodwin S."/>
            <person name="Spatafora J."/>
            <person name="Crous P."/>
            <person name="Grigoriev I."/>
        </authorList>
    </citation>
    <scope>NUCLEOTIDE SEQUENCE</scope>
    <source>
        <strain evidence="5">CBS 122367</strain>
    </source>
</reference>
<evidence type="ECO:0000259" key="4">
    <source>
        <dbReference type="PROSITE" id="PS50850"/>
    </source>
</evidence>
<feature type="transmembrane region" description="Helical" evidence="3">
    <location>
        <begin position="75"/>
        <end position="97"/>
    </location>
</feature>
<organism evidence="5 6">
    <name type="scientific">Lentithecium fluviatile CBS 122367</name>
    <dbReference type="NCBI Taxonomy" id="1168545"/>
    <lineage>
        <taxon>Eukaryota</taxon>
        <taxon>Fungi</taxon>
        <taxon>Dikarya</taxon>
        <taxon>Ascomycota</taxon>
        <taxon>Pezizomycotina</taxon>
        <taxon>Dothideomycetes</taxon>
        <taxon>Pleosporomycetidae</taxon>
        <taxon>Pleosporales</taxon>
        <taxon>Massarineae</taxon>
        <taxon>Lentitheciaceae</taxon>
        <taxon>Lentithecium</taxon>
    </lineage>
</organism>
<keyword evidence="6" id="KW-1185">Reference proteome</keyword>
<dbReference type="PROSITE" id="PS50850">
    <property type="entry name" value="MFS"/>
    <property type="match status" value="1"/>
</dbReference>
<proteinExistence type="inferred from homology"/>
<feature type="transmembrane region" description="Helical" evidence="3">
    <location>
        <begin position="321"/>
        <end position="346"/>
    </location>
</feature>
<feature type="transmembrane region" description="Helical" evidence="3">
    <location>
        <begin position="34"/>
        <end position="55"/>
    </location>
</feature>